<dbReference type="PANTHER" id="PTHR35565">
    <property type="entry name" value="CYTOPLASMIC PROTEIN-RELATED"/>
    <property type="match status" value="1"/>
</dbReference>
<dbReference type="RefSeq" id="WP_060319746.1">
    <property type="nucleotide sequence ID" value="NZ_CADDZZ010000024.1"/>
</dbReference>
<evidence type="ECO:0000313" key="2">
    <source>
        <dbReference type="EMBL" id="SPV20328.1"/>
    </source>
</evidence>
<comment type="caution">
    <text evidence="1">The sequence shown here is derived from an EMBL/GenBank/DDBJ whole genome shotgun (WGS) entry which is preliminary data.</text>
</comment>
<gene>
    <name evidence="1" type="primary">tssB</name>
    <name evidence="2" type="synonym">tssB-5</name>
    <name evidence="1" type="ORF">JAO13_37715</name>
    <name evidence="2" type="ORF">NCTC10661_03693</name>
</gene>
<proteinExistence type="predicted"/>
<organism evidence="1 4">
    <name type="scientific">Burkholderia cepacia</name>
    <name type="common">Pseudomonas cepacia</name>
    <dbReference type="NCBI Taxonomy" id="292"/>
    <lineage>
        <taxon>Bacteria</taxon>
        <taxon>Pseudomonadati</taxon>
        <taxon>Pseudomonadota</taxon>
        <taxon>Betaproteobacteria</taxon>
        <taxon>Burkholderiales</taxon>
        <taxon>Burkholderiaceae</taxon>
        <taxon>Burkholderia</taxon>
        <taxon>Burkholderia cepacia complex</taxon>
    </lineage>
</organism>
<protein>
    <submittedName>
        <fullName evidence="1 2">Type VI secretion system</fullName>
    </submittedName>
</protein>
<dbReference type="Proteomes" id="UP000645612">
    <property type="component" value="Unassembled WGS sequence"/>
</dbReference>
<dbReference type="InterPro" id="IPR008312">
    <property type="entry name" value="T6SS_TssB1"/>
</dbReference>
<dbReference type="PANTHER" id="PTHR35565:SF1">
    <property type="entry name" value="TYPE VI SECRETION SYSTEM CONTRACTILE SHEATH LARGE SUBUNIT"/>
    <property type="match status" value="1"/>
</dbReference>
<dbReference type="EMBL" id="UARD01000019">
    <property type="protein sequence ID" value="SPV20328.1"/>
    <property type="molecule type" value="Genomic_DNA"/>
</dbReference>
<dbReference type="PIRSF" id="PIRSF028301">
    <property type="entry name" value="UCP028301"/>
    <property type="match status" value="1"/>
</dbReference>
<dbReference type="EMBL" id="JAEDXG010000062">
    <property type="protein sequence ID" value="MBH9702183.1"/>
    <property type="molecule type" value="Genomic_DNA"/>
</dbReference>
<evidence type="ECO:0000313" key="1">
    <source>
        <dbReference type="EMBL" id="MBH9702183.1"/>
    </source>
</evidence>
<dbReference type="Proteomes" id="UP000250416">
    <property type="component" value="Unassembled WGS sequence"/>
</dbReference>
<name>A0A2X1GN94_BURCE</name>
<sequence>MAKSTASVAPKERINIKYVPATGNQQAEIELPLNMLVIGDFKGREEETALEDRPVVRVDKDNFNDVLSEAGVALKSAVPLRLGNANADDTLTVDLQFKHIKDFSPDAVARQVPELRKLLELREALVALKGPMGNVPAFRKQLQALLGDEAARSKLAQELSQALGGSSD</sequence>
<reference evidence="2 3" key="1">
    <citation type="submission" date="2018-06" db="EMBL/GenBank/DDBJ databases">
        <authorList>
            <consortium name="Pathogen Informatics"/>
            <person name="Doyle S."/>
        </authorList>
    </citation>
    <scope>NUCLEOTIDE SEQUENCE [LARGE SCALE GENOMIC DNA]</scope>
    <source>
        <strain evidence="2 3">NCTC10661</strain>
    </source>
</reference>
<evidence type="ECO:0000313" key="3">
    <source>
        <dbReference type="Proteomes" id="UP000250416"/>
    </source>
</evidence>
<dbReference type="Pfam" id="PF05591">
    <property type="entry name" value="T6SS_VipA"/>
    <property type="match status" value="1"/>
</dbReference>
<accession>A0A2X1GN94</accession>
<reference evidence="1" key="2">
    <citation type="submission" date="2020-12" db="EMBL/GenBank/DDBJ databases">
        <title>Burkholderia cepacia complex in Mexico.</title>
        <authorList>
            <person name="Estrada P."/>
        </authorList>
    </citation>
    <scope>NUCLEOTIDE SEQUENCE</scope>
    <source>
        <strain evidence="1">871</strain>
    </source>
</reference>
<dbReference type="AlphaFoldDB" id="A0A2X1GN94"/>
<dbReference type="InterPro" id="IPR010269">
    <property type="entry name" value="T6SS_TssC-like"/>
</dbReference>
<dbReference type="NCBIfam" id="TIGR03358">
    <property type="entry name" value="VI_chp_5"/>
    <property type="match status" value="1"/>
</dbReference>
<evidence type="ECO:0000313" key="4">
    <source>
        <dbReference type="Proteomes" id="UP000645612"/>
    </source>
</evidence>